<accession>A0A8J5QK53</accession>
<dbReference type="Pfam" id="PF09340">
    <property type="entry name" value="NuA4"/>
    <property type="match status" value="1"/>
</dbReference>
<keyword evidence="9" id="KW-0227">DNA damage</keyword>
<keyword evidence="13" id="KW-1185">Reference proteome</keyword>
<comment type="function">
    <text evidence="9">Component of the NuA4 histone acetyltransferase complex which is involved in transcriptional activation of selected genes principally by acetylation of nucleosomal histone H4 and H2A. The NuA4 complex is also involved in DNA repair.</text>
</comment>
<dbReference type="AlphaFoldDB" id="A0A8J5QK53"/>
<reference evidence="12 13" key="1">
    <citation type="journal article" date="2021" name="DNA Res.">
        <title>Genome analysis of Candida subhashii reveals its hybrid nature and dual mitochondrial genome conformations.</title>
        <authorList>
            <person name="Mixao V."/>
            <person name="Hegedusova E."/>
            <person name="Saus E."/>
            <person name="Pryszcz L.P."/>
            <person name="Cillingova A."/>
            <person name="Nosek J."/>
            <person name="Gabaldon T."/>
        </authorList>
    </citation>
    <scope>NUCLEOTIDE SEQUENCE [LARGE SCALE GENOMIC DNA]</scope>
    <source>
        <strain evidence="12 13">CBS 10753</strain>
    </source>
</reference>
<evidence type="ECO:0000256" key="2">
    <source>
        <dbReference type="ARBA" id="ARBA00010916"/>
    </source>
</evidence>
<proteinExistence type="inferred from homology"/>
<sequence>MTNTKESKEAKSSPSKAATSPKTKVTNVTTAAKSDTTTKTDVTTTATTKTATTTATKDEKASDTTSATNGNTSNSKEKSSSDASIEKYAEIKNKLTQQILRKQELTEKLNSLEDSIYQKELDYFEESSIGNIVKGFENFSKSGGGGVGGNKRRITYTEDDHIFSLSSVNYIKGLMKRQGISNISSSTGGGGNKDDFDDYEDSVDPTGGINVAQKSGSSDSISSSSAGTPSRKRKARTMDD</sequence>
<organism evidence="12 13">
    <name type="scientific">[Candida] subhashii</name>
    <dbReference type="NCBI Taxonomy" id="561895"/>
    <lineage>
        <taxon>Eukaryota</taxon>
        <taxon>Fungi</taxon>
        <taxon>Dikarya</taxon>
        <taxon>Ascomycota</taxon>
        <taxon>Saccharomycotina</taxon>
        <taxon>Pichiomycetes</taxon>
        <taxon>Debaryomycetaceae</taxon>
        <taxon>Spathaspora</taxon>
    </lineage>
</organism>
<feature type="compositionally biased region" description="Basic and acidic residues" evidence="11">
    <location>
        <begin position="1"/>
        <end position="11"/>
    </location>
</feature>
<feature type="compositionally biased region" description="Low complexity" evidence="11">
    <location>
        <begin position="63"/>
        <end position="74"/>
    </location>
</feature>
<name>A0A8J5QK53_9ASCO</name>
<evidence type="ECO:0000256" key="6">
    <source>
        <dbReference type="ARBA" id="ARBA00023054"/>
    </source>
</evidence>
<feature type="coiled-coil region" evidence="10">
    <location>
        <begin position="88"/>
        <end position="122"/>
    </location>
</feature>
<dbReference type="PANTHER" id="PTHR13476">
    <property type="entry name" value="CHROMATIN MODIFICATION-RELATED PROTEIN MEAF6"/>
    <property type="match status" value="1"/>
</dbReference>
<feature type="region of interest" description="Disordered" evidence="11">
    <location>
        <begin position="181"/>
        <end position="240"/>
    </location>
</feature>
<evidence type="ECO:0000256" key="10">
    <source>
        <dbReference type="SAM" id="Coils"/>
    </source>
</evidence>
<evidence type="ECO:0000256" key="5">
    <source>
        <dbReference type="ARBA" id="ARBA00023015"/>
    </source>
</evidence>
<evidence type="ECO:0000256" key="4">
    <source>
        <dbReference type="ARBA" id="ARBA00022853"/>
    </source>
</evidence>
<evidence type="ECO:0000256" key="8">
    <source>
        <dbReference type="ARBA" id="ARBA00023242"/>
    </source>
</evidence>
<keyword evidence="4 9" id="KW-0156">Chromatin regulator</keyword>
<keyword evidence="9" id="KW-0234">DNA repair</keyword>
<feature type="compositionally biased region" description="Low complexity" evidence="11">
    <location>
        <begin position="215"/>
        <end position="225"/>
    </location>
</feature>
<feature type="region of interest" description="Disordered" evidence="11">
    <location>
        <begin position="1"/>
        <end position="84"/>
    </location>
</feature>
<keyword evidence="8 9" id="KW-0539">Nucleus</keyword>
<protein>
    <recommendedName>
        <fullName evidence="3 9">Chromatin modification-related protein EAF6</fullName>
    </recommendedName>
</protein>
<dbReference type="GO" id="GO:0005634">
    <property type="term" value="C:nucleus"/>
    <property type="evidence" value="ECO:0007669"/>
    <property type="project" value="UniProtKB-SubCell"/>
</dbReference>
<dbReference type="GeneID" id="73469663"/>
<dbReference type="OrthoDB" id="440324at2759"/>
<dbReference type="GO" id="GO:0006325">
    <property type="term" value="P:chromatin organization"/>
    <property type="evidence" value="ECO:0007669"/>
    <property type="project" value="UniProtKB-KW"/>
</dbReference>
<dbReference type="InterPro" id="IPR015418">
    <property type="entry name" value="Eaf6"/>
</dbReference>
<dbReference type="Proteomes" id="UP000694255">
    <property type="component" value="Unassembled WGS sequence"/>
</dbReference>
<gene>
    <name evidence="12" type="ORF">J8A68_002862</name>
</gene>
<dbReference type="GO" id="GO:0006281">
    <property type="term" value="P:DNA repair"/>
    <property type="evidence" value="ECO:0007669"/>
    <property type="project" value="UniProtKB-UniRule"/>
</dbReference>
<dbReference type="EMBL" id="JAGSYN010000125">
    <property type="protein sequence ID" value="KAG7663613.1"/>
    <property type="molecule type" value="Genomic_DNA"/>
</dbReference>
<evidence type="ECO:0000256" key="11">
    <source>
        <dbReference type="SAM" id="MobiDB-lite"/>
    </source>
</evidence>
<feature type="compositionally biased region" description="Low complexity" evidence="11">
    <location>
        <begin position="12"/>
        <end position="55"/>
    </location>
</feature>
<dbReference type="RefSeq" id="XP_049263845.1">
    <property type="nucleotide sequence ID" value="XM_049406656.1"/>
</dbReference>
<comment type="subunit">
    <text evidence="9">Component of the NuA4 histone acetyltransferase complex.</text>
</comment>
<evidence type="ECO:0000256" key="7">
    <source>
        <dbReference type="ARBA" id="ARBA00023163"/>
    </source>
</evidence>
<evidence type="ECO:0000256" key="3">
    <source>
        <dbReference type="ARBA" id="ARBA00018504"/>
    </source>
</evidence>
<comment type="subcellular location">
    <subcellularLocation>
        <location evidence="1 9">Nucleus</location>
    </subcellularLocation>
</comment>
<feature type="compositionally biased region" description="Basic residues" evidence="11">
    <location>
        <begin position="230"/>
        <end position="240"/>
    </location>
</feature>
<keyword evidence="6 10" id="KW-0175">Coiled coil</keyword>
<comment type="similarity">
    <text evidence="2 9">Belongs to the EAF6 family.</text>
</comment>
<keyword evidence="5 9" id="KW-0805">Transcription regulation</keyword>
<evidence type="ECO:0000256" key="9">
    <source>
        <dbReference type="RuleBase" id="RU368022"/>
    </source>
</evidence>
<evidence type="ECO:0000313" key="12">
    <source>
        <dbReference type="EMBL" id="KAG7663613.1"/>
    </source>
</evidence>
<keyword evidence="7 9" id="KW-0804">Transcription</keyword>
<evidence type="ECO:0000256" key="1">
    <source>
        <dbReference type="ARBA" id="ARBA00004123"/>
    </source>
</evidence>
<feature type="compositionally biased region" description="Basic and acidic residues" evidence="11">
    <location>
        <begin position="75"/>
        <end position="84"/>
    </location>
</feature>
<comment type="caution">
    <text evidence="12">The sequence shown here is derived from an EMBL/GenBank/DDBJ whole genome shotgun (WGS) entry which is preliminary data.</text>
</comment>
<evidence type="ECO:0000313" key="13">
    <source>
        <dbReference type="Proteomes" id="UP000694255"/>
    </source>
</evidence>
<dbReference type="GO" id="GO:0035267">
    <property type="term" value="C:NuA4 histone acetyltransferase complex"/>
    <property type="evidence" value="ECO:0007669"/>
    <property type="project" value="UniProtKB-UniRule"/>
</dbReference>